<organism evidence="8 9">
    <name type="scientific">Cystobacter ferrugineus</name>
    <dbReference type="NCBI Taxonomy" id="83449"/>
    <lineage>
        <taxon>Bacteria</taxon>
        <taxon>Pseudomonadati</taxon>
        <taxon>Myxococcota</taxon>
        <taxon>Myxococcia</taxon>
        <taxon>Myxococcales</taxon>
        <taxon>Cystobacterineae</taxon>
        <taxon>Archangiaceae</taxon>
        <taxon>Cystobacter</taxon>
    </lineage>
</organism>
<keyword evidence="4 8" id="KW-0378">Hydrolase</keyword>
<name>A0A1L9B503_9BACT</name>
<proteinExistence type="inferred from homology"/>
<dbReference type="EMBL" id="MPIN01000008">
    <property type="protein sequence ID" value="OJH37290.1"/>
    <property type="molecule type" value="Genomic_DNA"/>
</dbReference>
<comment type="cofactor">
    <cofactor evidence="1">
        <name>Zn(2+)</name>
        <dbReference type="ChEBI" id="CHEBI:29105"/>
    </cofactor>
</comment>
<dbReference type="SMART" id="SM00849">
    <property type="entry name" value="Lactamase_B"/>
    <property type="match status" value="1"/>
</dbReference>
<dbReference type="PANTHER" id="PTHR42978">
    <property type="entry name" value="QUORUM-QUENCHING LACTONASE YTNP-RELATED-RELATED"/>
    <property type="match status" value="1"/>
</dbReference>
<evidence type="ECO:0000256" key="4">
    <source>
        <dbReference type="ARBA" id="ARBA00022801"/>
    </source>
</evidence>
<comment type="caution">
    <text evidence="8">The sequence shown here is derived from an EMBL/GenBank/DDBJ whole genome shotgun (WGS) entry which is preliminary data.</text>
</comment>
<dbReference type="Gene3D" id="3.60.15.10">
    <property type="entry name" value="Ribonuclease Z/Hydroxyacylglutathione hydrolase-like"/>
    <property type="match status" value="1"/>
</dbReference>
<accession>A0A1L9B503</accession>
<reference evidence="9" key="1">
    <citation type="submission" date="2016-11" db="EMBL/GenBank/DDBJ databases">
        <authorList>
            <person name="Shukria A."/>
            <person name="Stevens D.C."/>
        </authorList>
    </citation>
    <scope>NUCLEOTIDE SEQUENCE [LARGE SCALE GENOMIC DNA]</scope>
    <source>
        <strain evidence="9">Cbfe23</strain>
    </source>
</reference>
<keyword evidence="3" id="KW-0479">Metal-binding</keyword>
<dbReference type="Pfam" id="PF00753">
    <property type="entry name" value="Lactamase_B"/>
    <property type="match status" value="1"/>
</dbReference>
<feature type="signal peptide" evidence="6">
    <location>
        <begin position="1"/>
        <end position="17"/>
    </location>
</feature>
<gene>
    <name evidence="8" type="ORF">BON30_28725</name>
</gene>
<dbReference type="SUPFAM" id="SSF56281">
    <property type="entry name" value="Metallo-hydrolase/oxidoreductase"/>
    <property type="match status" value="1"/>
</dbReference>
<dbReference type="AlphaFoldDB" id="A0A1L9B503"/>
<feature type="chain" id="PRO_5013086599" evidence="6">
    <location>
        <begin position="18"/>
        <end position="312"/>
    </location>
</feature>
<keyword evidence="6" id="KW-0732">Signal</keyword>
<evidence type="ECO:0000256" key="2">
    <source>
        <dbReference type="ARBA" id="ARBA00007749"/>
    </source>
</evidence>
<protein>
    <submittedName>
        <fullName evidence="8">MBL fold hydrolase</fullName>
    </submittedName>
</protein>
<comment type="similarity">
    <text evidence="2">Belongs to the metallo-beta-lactamase superfamily.</text>
</comment>
<dbReference type="GO" id="GO:0016787">
    <property type="term" value="F:hydrolase activity"/>
    <property type="evidence" value="ECO:0007669"/>
    <property type="project" value="UniProtKB-KW"/>
</dbReference>
<dbReference type="Proteomes" id="UP000182229">
    <property type="component" value="Unassembled WGS sequence"/>
</dbReference>
<dbReference type="OrthoDB" id="5443440at2"/>
<dbReference type="STRING" id="83449.BON30_28725"/>
<dbReference type="PROSITE" id="PS51257">
    <property type="entry name" value="PROKAR_LIPOPROTEIN"/>
    <property type="match status" value="1"/>
</dbReference>
<evidence type="ECO:0000256" key="3">
    <source>
        <dbReference type="ARBA" id="ARBA00022723"/>
    </source>
</evidence>
<evidence type="ECO:0000313" key="9">
    <source>
        <dbReference type="Proteomes" id="UP000182229"/>
    </source>
</evidence>
<dbReference type="RefSeq" id="WP_071901626.1">
    <property type="nucleotide sequence ID" value="NZ_MPIN01000008.1"/>
</dbReference>
<sequence length="312" mass="33302">MSHSSRLLCLAATLTLAGCTATSHLTQASALGRASRSSELLAVIDQPGPIEARTVRSTRWAVPRAGLINLEHPQAKQAGLTDGDEPIEVDFHVIQHPRFGTFLIDTGVERALRDAPDKAAIRGLVARELHAEKMDFAQPLGDWLSARSEPVAGVFFTHLHLDHVSGAPDLPKTTPLYAGPGETTPRGVLNVFTRGSIDRALAGLPPVSEWGFTADADGRFAGVVDVFGDGSFYALWTPGHTPGSTAYLARTTEGPVLFTGDTSHTVWGWEHDVEPGTFTADHAANAKSLAALRALVREHPAISVRLGHQSPQ</sequence>
<dbReference type="GO" id="GO:0046872">
    <property type="term" value="F:metal ion binding"/>
    <property type="evidence" value="ECO:0007669"/>
    <property type="project" value="UniProtKB-KW"/>
</dbReference>
<dbReference type="InterPro" id="IPR001279">
    <property type="entry name" value="Metallo-B-lactamas"/>
</dbReference>
<dbReference type="PANTHER" id="PTHR42978:SF2">
    <property type="entry name" value="102 KBASES UNSTABLE REGION: FROM 1 TO 119443"/>
    <property type="match status" value="1"/>
</dbReference>
<keyword evidence="9" id="KW-1185">Reference proteome</keyword>
<dbReference type="InterPro" id="IPR036866">
    <property type="entry name" value="RibonucZ/Hydroxyglut_hydro"/>
</dbReference>
<evidence type="ECO:0000256" key="1">
    <source>
        <dbReference type="ARBA" id="ARBA00001947"/>
    </source>
</evidence>
<reference evidence="8 9" key="2">
    <citation type="submission" date="2016-12" db="EMBL/GenBank/DDBJ databases">
        <title>Draft Genome Sequence of Cystobacter ferrugineus Strain Cbfe23.</title>
        <authorList>
            <person name="Akbar S."/>
            <person name="Dowd S.E."/>
            <person name="Stevens D.C."/>
        </authorList>
    </citation>
    <scope>NUCLEOTIDE SEQUENCE [LARGE SCALE GENOMIC DNA]</scope>
    <source>
        <strain evidence="8 9">Cbfe23</strain>
    </source>
</reference>
<dbReference type="InterPro" id="IPR051013">
    <property type="entry name" value="MBL_superfamily_lactonases"/>
</dbReference>
<keyword evidence="5" id="KW-0862">Zinc</keyword>
<evidence type="ECO:0000259" key="7">
    <source>
        <dbReference type="SMART" id="SM00849"/>
    </source>
</evidence>
<evidence type="ECO:0000256" key="6">
    <source>
        <dbReference type="SAM" id="SignalP"/>
    </source>
</evidence>
<feature type="domain" description="Metallo-beta-lactamase" evidence="7">
    <location>
        <begin position="88"/>
        <end position="308"/>
    </location>
</feature>
<evidence type="ECO:0000313" key="8">
    <source>
        <dbReference type="EMBL" id="OJH37290.1"/>
    </source>
</evidence>
<evidence type="ECO:0000256" key="5">
    <source>
        <dbReference type="ARBA" id="ARBA00022833"/>
    </source>
</evidence>